<evidence type="ECO:0000313" key="2">
    <source>
        <dbReference type="EMBL" id="ATB40335.1"/>
    </source>
</evidence>
<protein>
    <recommendedName>
        <fullName evidence="4">Lipoprotein</fullName>
    </recommendedName>
</protein>
<feature type="chain" id="PRO_5012670837" description="Lipoprotein" evidence="1">
    <location>
        <begin position="23"/>
        <end position="225"/>
    </location>
</feature>
<feature type="signal peptide" evidence="1">
    <location>
        <begin position="1"/>
        <end position="22"/>
    </location>
</feature>
<organism evidence="2 3">
    <name type="scientific">Cystobacter fuscus</name>
    <dbReference type="NCBI Taxonomy" id="43"/>
    <lineage>
        <taxon>Bacteria</taxon>
        <taxon>Pseudomonadati</taxon>
        <taxon>Myxococcota</taxon>
        <taxon>Myxococcia</taxon>
        <taxon>Myxococcales</taxon>
        <taxon>Cystobacterineae</taxon>
        <taxon>Archangiaceae</taxon>
        <taxon>Cystobacter</taxon>
    </lineage>
</organism>
<evidence type="ECO:0008006" key="4">
    <source>
        <dbReference type="Google" id="ProtNLM"/>
    </source>
</evidence>
<reference evidence="2 3" key="1">
    <citation type="submission" date="2017-06" db="EMBL/GenBank/DDBJ databases">
        <title>Sequencing and comparative analysis of myxobacterial genomes.</title>
        <authorList>
            <person name="Rupp O."/>
            <person name="Goesmann A."/>
            <person name="Sogaard-Andersen L."/>
        </authorList>
    </citation>
    <scope>NUCLEOTIDE SEQUENCE [LARGE SCALE GENOMIC DNA]</scope>
    <source>
        <strain evidence="2 3">DSM 52655</strain>
    </source>
</reference>
<keyword evidence="1" id="KW-0732">Signal</keyword>
<proteinExistence type="predicted"/>
<sequence>MWPWTWRAGACLLVLASATAPAQAPVPSQAPPRVPTPFSVPRLTPEGAGAPVIGQPGDQVPPAARSPNKRILPVTREPGLWAADEPQAASRRSPELPPRTVDELLVATPSPGAPEAKGCRQRLLRASRSSGHEETRRNLPQTPRDCLTARLVLHCVSSESTAFETQALNTPRIDGRNFLAEHKGEIDAVFYWQMRLCKNTSSLPPIEVMFSEIVATFERQSRRYK</sequence>
<gene>
    <name evidence="2" type="ORF">CYFUS_005784</name>
</gene>
<evidence type="ECO:0000256" key="1">
    <source>
        <dbReference type="SAM" id="SignalP"/>
    </source>
</evidence>
<evidence type="ECO:0000313" key="3">
    <source>
        <dbReference type="Proteomes" id="UP000217257"/>
    </source>
</evidence>
<dbReference type="EMBL" id="CP022098">
    <property type="protein sequence ID" value="ATB40335.1"/>
    <property type="molecule type" value="Genomic_DNA"/>
</dbReference>
<name>A0A250J8V9_9BACT</name>
<accession>A0A250J8V9</accession>
<dbReference type="KEGG" id="cfus:CYFUS_005784"/>
<dbReference type="AlphaFoldDB" id="A0A250J8V9"/>
<dbReference type="Proteomes" id="UP000217257">
    <property type="component" value="Chromosome"/>
</dbReference>